<proteinExistence type="predicted"/>
<dbReference type="InterPro" id="IPR000160">
    <property type="entry name" value="GGDEF_dom"/>
</dbReference>
<dbReference type="PANTHER" id="PTHR45138">
    <property type="entry name" value="REGULATORY COMPONENTS OF SENSORY TRANSDUCTION SYSTEM"/>
    <property type="match status" value="1"/>
</dbReference>
<accession>A0AA42J015</accession>
<feature type="transmembrane region" description="Helical" evidence="1">
    <location>
        <begin position="362"/>
        <end position="383"/>
    </location>
</feature>
<sequence length="544" mass="60898">MKRKGLNGKIGKVGPDKIARVLYATVIGITVLFLIGISISQNIEVYMARSNADYAVMQETESRMVIAEDTPLGMKREYRWVQGAISPGENCLAFYVVHQYVEVYFDGELMYHLKLRDDNKIGKTTASNWIMIPLYPEDEGKEICVTITPAYEVVRNRSVNFYVGSKFRIYFDQLKNDLPQIVLSLLAIGIGSVFIIISMFHKHRGKENANLTYLGIFSFAIGLWKLTDIRFASLMFPQNPLVLSYISISMLAVGVAPWMLSIKKQFLKKSYSLLEWISVLACTAALIIMILQMTNIADLRETLWITHIVVGVIVVTIVGAAIYEGKKVRITKKAKILYACLLLCAVGAILDLLVYYIQGNSSGILCALIAVLIYIITMGYISINEINQKANIDMHTGLSNKSRCNEILEENEVIQGPLGIIMFDLNGLKQANDLFGHETGDLLIAEFAHIVRSNIASRNFVGRYGGDEFIAVIKEENKQSIDQALHDIAQAVAKYNEKDSRVAISYASGYALDIDYPGCTLRELLKKADDNMYKDKKVAHDTMS</sequence>
<feature type="domain" description="GGDEF" evidence="2">
    <location>
        <begin position="416"/>
        <end position="544"/>
    </location>
</feature>
<evidence type="ECO:0000259" key="2">
    <source>
        <dbReference type="PROSITE" id="PS50887"/>
    </source>
</evidence>
<dbReference type="AlphaFoldDB" id="A0AA42J015"/>
<dbReference type="InterPro" id="IPR029787">
    <property type="entry name" value="Nucleotide_cyclase"/>
</dbReference>
<feature type="transmembrane region" description="Helical" evidence="1">
    <location>
        <begin position="21"/>
        <end position="39"/>
    </location>
</feature>
<feature type="transmembrane region" description="Helical" evidence="1">
    <location>
        <begin position="212"/>
        <end position="236"/>
    </location>
</feature>
<dbReference type="GO" id="GO:0043709">
    <property type="term" value="P:cell adhesion involved in single-species biofilm formation"/>
    <property type="evidence" value="ECO:0007669"/>
    <property type="project" value="TreeGrafter"/>
</dbReference>
<comment type="caution">
    <text evidence="3">The sequence shown here is derived from an EMBL/GenBank/DDBJ whole genome shotgun (WGS) entry which is preliminary data.</text>
</comment>
<feature type="transmembrane region" description="Helical" evidence="1">
    <location>
        <begin position="273"/>
        <end position="291"/>
    </location>
</feature>
<dbReference type="PANTHER" id="PTHR45138:SF6">
    <property type="entry name" value="DIGUANYLATE CYCLASE DGCN"/>
    <property type="match status" value="1"/>
</dbReference>
<keyword evidence="1" id="KW-1133">Transmembrane helix</keyword>
<reference evidence="3" key="1">
    <citation type="journal article" date="2023" name="Int. J. Syst. Evol. Microbiol.">
        <title>&lt;i&gt;Holtiella tumoricola&lt;/i&gt; gen. nov. sp. nov., isolated from a human clinical sample.</title>
        <authorList>
            <person name="Allen-Vercoe E."/>
            <person name="Daigneault M.C."/>
            <person name="Vancuren S.J."/>
            <person name="Cochrane K."/>
            <person name="O'Neal L.L."/>
            <person name="Sankaranarayanan K."/>
            <person name="Lawson P.A."/>
        </authorList>
    </citation>
    <scope>NUCLEOTIDE SEQUENCE</scope>
    <source>
        <strain evidence="3">CC70A</strain>
    </source>
</reference>
<dbReference type="GO" id="GO:0005886">
    <property type="term" value="C:plasma membrane"/>
    <property type="evidence" value="ECO:0007669"/>
    <property type="project" value="TreeGrafter"/>
</dbReference>
<name>A0AA42J015_9FIRM</name>
<dbReference type="GO" id="GO:1902201">
    <property type="term" value="P:negative regulation of bacterial-type flagellum-dependent cell motility"/>
    <property type="evidence" value="ECO:0007669"/>
    <property type="project" value="TreeGrafter"/>
</dbReference>
<protein>
    <submittedName>
        <fullName evidence="3">GGDEF domain-containing protein</fullName>
    </submittedName>
</protein>
<feature type="transmembrane region" description="Helical" evidence="1">
    <location>
        <begin position="181"/>
        <end position="200"/>
    </location>
</feature>
<dbReference type="GO" id="GO:0052621">
    <property type="term" value="F:diguanylate cyclase activity"/>
    <property type="evidence" value="ECO:0007669"/>
    <property type="project" value="TreeGrafter"/>
</dbReference>
<dbReference type="NCBIfam" id="TIGR00254">
    <property type="entry name" value="GGDEF"/>
    <property type="match status" value="1"/>
</dbReference>
<evidence type="ECO:0000313" key="4">
    <source>
        <dbReference type="Proteomes" id="UP001169242"/>
    </source>
</evidence>
<dbReference type="Proteomes" id="UP001169242">
    <property type="component" value="Unassembled WGS sequence"/>
</dbReference>
<dbReference type="EMBL" id="JAQIFT010000021">
    <property type="protein sequence ID" value="MDA3730997.1"/>
    <property type="molecule type" value="Genomic_DNA"/>
</dbReference>
<keyword evidence="4" id="KW-1185">Reference proteome</keyword>
<dbReference type="Gene3D" id="3.30.70.270">
    <property type="match status" value="1"/>
</dbReference>
<dbReference type="PROSITE" id="PS50887">
    <property type="entry name" value="GGDEF"/>
    <property type="match status" value="1"/>
</dbReference>
<dbReference type="InterPro" id="IPR043128">
    <property type="entry name" value="Rev_trsase/Diguanyl_cyclase"/>
</dbReference>
<dbReference type="SUPFAM" id="SSF55073">
    <property type="entry name" value="Nucleotide cyclase"/>
    <property type="match status" value="1"/>
</dbReference>
<feature type="transmembrane region" description="Helical" evidence="1">
    <location>
        <begin position="242"/>
        <end position="261"/>
    </location>
</feature>
<keyword evidence="1" id="KW-0472">Membrane</keyword>
<evidence type="ECO:0000256" key="1">
    <source>
        <dbReference type="SAM" id="Phobius"/>
    </source>
</evidence>
<dbReference type="InterPro" id="IPR050469">
    <property type="entry name" value="Diguanylate_Cyclase"/>
</dbReference>
<keyword evidence="1" id="KW-0812">Transmembrane</keyword>
<gene>
    <name evidence="3" type="ORF">PBV87_05725</name>
</gene>
<evidence type="ECO:0000313" key="3">
    <source>
        <dbReference type="EMBL" id="MDA3730997.1"/>
    </source>
</evidence>
<feature type="transmembrane region" description="Helical" evidence="1">
    <location>
        <begin position="303"/>
        <end position="324"/>
    </location>
</feature>
<organism evidence="3 4">
    <name type="scientific">Holtiella tumoricola</name>
    <dbReference type="NCBI Taxonomy" id="3018743"/>
    <lineage>
        <taxon>Bacteria</taxon>
        <taxon>Bacillati</taxon>
        <taxon>Bacillota</taxon>
        <taxon>Clostridia</taxon>
        <taxon>Lachnospirales</taxon>
        <taxon>Cellulosilyticaceae</taxon>
        <taxon>Holtiella</taxon>
    </lineage>
</organism>
<dbReference type="Pfam" id="PF00990">
    <property type="entry name" value="GGDEF"/>
    <property type="match status" value="1"/>
</dbReference>
<dbReference type="CDD" id="cd01949">
    <property type="entry name" value="GGDEF"/>
    <property type="match status" value="1"/>
</dbReference>
<dbReference type="RefSeq" id="WP_271011468.1">
    <property type="nucleotide sequence ID" value="NZ_JAQIFT010000021.1"/>
</dbReference>
<dbReference type="SMART" id="SM00267">
    <property type="entry name" value="GGDEF"/>
    <property type="match status" value="1"/>
</dbReference>
<feature type="transmembrane region" description="Helical" evidence="1">
    <location>
        <begin position="336"/>
        <end position="356"/>
    </location>
</feature>